<evidence type="ECO:0000313" key="2">
    <source>
        <dbReference type="EMBL" id="CAJ1973615.1"/>
    </source>
</evidence>
<accession>A0AA86W0H1</accession>
<dbReference type="AlphaFoldDB" id="A0AA86W0H1"/>
<proteinExistence type="predicted"/>
<protein>
    <submittedName>
        <fullName evidence="2">Uncharacterized protein</fullName>
    </submittedName>
</protein>
<sequence length="128" mass="13858">MPPRSGIPDETDAPEYIKVKYLTTAAGGWEAYSISVPIRKLIAQMCATSSFSDHKSTDSKDGSSGKLEAYKNGGNPLIKLKSSGGITASMGSPIQRARPLGPVYWAEEEGEFKPRGSLEKVSYHYPCE</sequence>
<name>A0AA86W0H1_9FABA</name>
<evidence type="ECO:0000256" key="1">
    <source>
        <dbReference type="SAM" id="MobiDB-lite"/>
    </source>
</evidence>
<dbReference type="Proteomes" id="UP001189624">
    <property type="component" value="Chromosome 9"/>
</dbReference>
<keyword evidence="3" id="KW-1185">Reference proteome</keyword>
<gene>
    <name evidence="2" type="ORF">AYBTSS11_LOCUS25679</name>
</gene>
<evidence type="ECO:0000313" key="3">
    <source>
        <dbReference type="Proteomes" id="UP001189624"/>
    </source>
</evidence>
<dbReference type="EMBL" id="OY731406">
    <property type="protein sequence ID" value="CAJ1973615.1"/>
    <property type="molecule type" value="Genomic_DNA"/>
</dbReference>
<organism evidence="2 3">
    <name type="scientific">Sphenostylis stenocarpa</name>
    <dbReference type="NCBI Taxonomy" id="92480"/>
    <lineage>
        <taxon>Eukaryota</taxon>
        <taxon>Viridiplantae</taxon>
        <taxon>Streptophyta</taxon>
        <taxon>Embryophyta</taxon>
        <taxon>Tracheophyta</taxon>
        <taxon>Spermatophyta</taxon>
        <taxon>Magnoliopsida</taxon>
        <taxon>eudicotyledons</taxon>
        <taxon>Gunneridae</taxon>
        <taxon>Pentapetalae</taxon>
        <taxon>rosids</taxon>
        <taxon>fabids</taxon>
        <taxon>Fabales</taxon>
        <taxon>Fabaceae</taxon>
        <taxon>Papilionoideae</taxon>
        <taxon>50 kb inversion clade</taxon>
        <taxon>NPAAA clade</taxon>
        <taxon>indigoferoid/millettioid clade</taxon>
        <taxon>Phaseoleae</taxon>
        <taxon>Sphenostylis</taxon>
    </lineage>
</organism>
<reference evidence="2" key="1">
    <citation type="submission" date="2023-10" db="EMBL/GenBank/DDBJ databases">
        <authorList>
            <person name="Domelevo Entfellner J.-B."/>
        </authorList>
    </citation>
    <scope>NUCLEOTIDE SEQUENCE</scope>
</reference>
<feature type="region of interest" description="Disordered" evidence="1">
    <location>
        <begin position="50"/>
        <end position="72"/>
    </location>
</feature>
<feature type="compositionally biased region" description="Basic and acidic residues" evidence="1">
    <location>
        <begin position="52"/>
        <end position="63"/>
    </location>
</feature>
<dbReference type="Gramene" id="rna-AYBTSS11_LOCUS25679">
    <property type="protein sequence ID" value="CAJ1973615.1"/>
    <property type="gene ID" value="gene-AYBTSS11_LOCUS25679"/>
</dbReference>